<name>A0A2A4GA60_9FLAO</name>
<evidence type="ECO:0000313" key="1">
    <source>
        <dbReference type="EMBL" id="PCE64858.1"/>
    </source>
</evidence>
<reference evidence="1 2" key="1">
    <citation type="submission" date="2017-04" db="EMBL/GenBank/DDBJ databases">
        <title>A new member of the family Flavobacteriaceae isolated from ascidians.</title>
        <authorList>
            <person name="Chen L."/>
        </authorList>
    </citation>
    <scope>NUCLEOTIDE SEQUENCE [LARGE SCALE GENOMIC DNA]</scope>
    <source>
        <strain evidence="1 2">HQA918</strain>
    </source>
</reference>
<dbReference type="AlphaFoldDB" id="A0A2A4GA60"/>
<evidence type="ECO:0000313" key="2">
    <source>
        <dbReference type="Proteomes" id="UP000219559"/>
    </source>
</evidence>
<keyword evidence="2" id="KW-1185">Reference proteome</keyword>
<gene>
    <name evidence="1" type="ORF">B7P33_06735</name>
</gene>
<dbReference type="InterPro" id="IPR035093">
    <property type="entry name" value="RelE/ParE_toxin_dom_sf"/>
</dbReference>
<dbReference type="Gene3D" id="3.30.2310.20">
    <property type="entry name" value="RelE-like"/>
    <property type="match status" value="1"/>
</dbReference>
<protein>
    <recommendedName>
        <fullName evidence="3">Addiction module toxin RelE</fullName>
    </recommendedName>
</protein>
<evidence type="ECO:0008006" key="3">
    <source>
        <dbReference type="Google" id="ProtNLM"/>
    </source>
</evidence>
<sequence length="31" mass="3671">MKPDLLIIWIQVEDPETIRLLRLGTHTDLLK</sequence>
<comment type="caution">
    <text evidence="1">The sequence shown here is derived from an EMBL/GenBank/DDBJ whole genome shotgun (WGS) entry which is preliminary data.</text>
</comment>
<proteinExistence type="predicted"/>
<dbReference type="Proteomes" id="UP000219559">
    <property type="component" value="Unassembled WGS sequence"/>
</dbReference>
<accession>A0A2A4GA60</accession>
<dbReference type="EMBL" id="NBWU01000002">
    <property type="protein sequence ID" value="PCE64858.1"/>
    <property type="molecule type" value="Genomic_DNA"/>
</dbReference>
<organism evidence="1 2">
    <name type="scientific">Sediminicola luteus</name>
    <dbReference type="NCBI Taxonomy" id="319238"/>
    <lineage>
        <taxon>Bacteria</taxon>
        <taxon>Pseudomonadati</taxon>
        <taxon>Bacteroidota</taxon>
        <taxon>Flavobacteriia</taxon>
        <taxon>Flavobacteriales</taxon>
        <taxon>Flavobacteriaceae</taxon>
        <taxon>Sediminicola</taxon>
    </lineage>
</organism>